<sequence>MEGSSQAHGKRLQMCGRVTGCIIPETAMVLAQPSPTNRWSRVTAFRIACAQMPELQELHRHSEPAFSPTPRQGQNNMLAHARHDTAPSPALSAVPKSAPERARSVPAADVASIGLSQPSDWVEMLELVDRCFPYATEDMMGWWLCYQRPLLHVARLDGRVAGFVHVQARPESDTLWINILAVTEEFRHRGIARQLLAHCERLAAEWGLGRLGLQCHEANASALRLYALQGHAQVGEDFHADAGGRYIVHDKALPASAIAAAVRTPAADPRWRCIAHRLIYRAWTRRRARTTR</sequence>
<dbReference type="KEGG" id="snn:EWH46_07545"/>
<dbReference type="Pfam" id="PF00583">
    <property type="entry name" value="Acetyltransf_1"/>
    <property type="match status" value="1"/>
</dbReference>
<evidence type="ECO:0000313" key="5">
    <source>
        <dbReference type="EMBL" id="QEN00643.1"/>
    </source>
</evidence>
<dbReference type="InterPro" id="IPR000182">
    <property type="entry name" value="GNAT_dom"/>
</dbReference>
<evidence type="ECO:0000256" key="1">
    <source>
        <dbReference type="ARBA" id="ARBA00022679"/>
    </source>
</evidence>
<dbReference type="InterPro" id="IPR016181">
    <property type="entry name" value="Acyl_CoA_acyltransferase"/>
</dbReference>
<dbReference type="GO" id="GO:0016747">
    <property type="term" value="F:acyltransferase activity, transferring groups other than amino-acyl groups"/>
    <property type="evidence" value="ECO:0007669"/>
    <property type="project" value="InterPro"/>
</dbReference>
<evidence type="ECO:0000256" key="3">
    <source>
        <dbReference type="SAM" id="MobiDB-lite"/>
    </source>
</evidence>
<dbReference type="SUPFAM" id="SSF55729">
    <property type="entry name" value="Acyl-CoA N-acyltransferases (Nat)"/>
    <property type="match status" value="1"/>
</dbReference>
<proteinExistence type="predicted"/>
<name>A0A5C1PXV7_9BURK</name>
<dbReference type="PANTHER" id="PTHR43877:SF2">
    <property type="entry name" value="AMINOALKYLPHOSPHONATE N-ACETYLTRANSFERASE-RELATED"/>
    <property type="match status" value="1"/>
</dbReference>
<dbReference type="EMBL" id="CP035708">
    <property type="protein sequence ID" value="QEN00643.1"/>
    <property type="molecule type" value="Genomic_DNA"/>
</dbReference>
<dbReference type="OrthoDB" id="9803233at2"/>
<dbReference type="Gene3D" id="3.40.630.30">
    <property type="match status" value="1"/>
</dbReference>
<accession>A0A5C1PXV7</accession>
<keyword evidence="2" id="KW-0012">Acyltransferase</keyword>
<gene>
    <name evidence="5" type="ORF">EWH46_07545</name>
</gene>
<protein>
    <submittedName>
        <fullName evidence="5">GNAT family N-acetyltransferase</fullName>
    </submittedName>
</protein>
<evidence type="ECO:0000259" key="4">
    <source>
        <dbReference type="PROSITE" id="PS51186"/>
    </source>
</evidence>
<keyword evidence="1 5" id="KW-0808">Transferase</keyword>
<feature type="domain" description="N-acetyltransferase" evidence="4">
    <location>
        <begin position="111"/>
        <end position="254"/>
    </location>
</feature>
<evidence type="ECO:0000256" key="2">
    <source>
        <dbReference type="ARBA" id="ARBA00023315"/>
    </source>
</evidence>
<organism evidence="5 6">
    <name type="scientific">Sphaerotilus sulfidivorans</name>
    <dbReference type="NCBI Taxonomy" id="639200"/>
    <lineage>
        <taxon>Bacteria</taxon>
        <taxon>Pseudomonadati</taxon>
        <taxon>Pseudomonadota</taxon>
        <taxon>Betaproteobacteria</taxon>
        <taxon>Burkholderiales</taxon>
        <taxon>Sphaerotilaceae</taxon>
        <taxon>Sphaerotilus</taxon>
    </lineage>
</organism>
<dbReference type="AlphaFoldDB" id="A0A5C1PXV7"/>
<dbReference type="CDD" id="cd04301">
    <property type="entry name" value="NAT_SF"/>
    <property type="match status" value="1"/>
</dbReference>
<feature type="region of interest" description="Disordered" evidence="3">
    <location>
        <begin position="85"/>
        <end position="107"/>
    </location>
</feature>
<reference evidence="5 6" key="1">
    <citation type="submission" date="2019-02" db="EMBL/GenBank/DDBJ databases">
        <title>Complete Genome Sequence and Methylome Analysis of Sphaerotilus natans subsp. sulfidivorans D-507.</title>
        <authorList>
            <person name="Fomenkov A."/>
            <person name="Gridneva E."/>
            <person name="Smolyakov D."/>
            <person name="Dubinina G."/>
            <person name="Vincze T."/>
            <person name="Grabovich M."/>
            <person name="Roberts R.J."/>
        </authorList>
    </citation>
    <scope>NUCLEOTIDE SEQUENCE [LARGE SCALE GENOMIC DNA]</scope>
    <source>
        <strain evidence="5 6">D-507</strain>
    </source>
</reference>
<evidence type="ECO:0000313" key="6">
    <source>
        <dbReference type="Proteomes" id="UP000323522"/>
    </source>
</evidence>
<dbReference type="Proteomes" id="UP000323522">
    <property type="component" value="Chromosome"/>
</dbReference>
<dbReference type="InterPro" id="IPR050832">
    <property type="entry name" value="Bact_Acetyltransf"/>
</dbReference>
<dbReference type="PANTHER" id="PTHR43877">
    <property type="entry name" value="AMINOALKYLPHOSPHONATE N-ACETYLTRANSFERASE-RELATED-RELATED"/>
    <property type="match status" value="1"/>
</dbReference>
<dbReference type="PROSITE" id="PS51186">
    <property type="entry name" value="GNAT"/>
    <property type="match status" value="1"/>
</dbReference>